<name>A0A0E9WPR1_ANGAN</name>
<dbReference type="AlphaFoldDB" id="A0A0E9WPR1"/>
<reference evidence="1" key="1">
    <citation type="submission" date="2014-11" db="EMBL/GenBank/DDBJ databases">
        <authorList>
            <person name="Amaro Gonzalez C."/>
        </authorList>
    </citation>
    <scope>NUCLEOTIDE SEQUENCE</scope>
</reference>
<dbReference type="EMBL" id="GBXM01016331">
    <property type="protein sequence ID" value="JAH92246.1"/>
    <property type="molecule type" value="Transcribed_RNA"/>
</dbReference>
<organism evidence="1">
    <name type="scientific">Anguilla anguilla</name>
    <name type="common">European freshwater eel</name>
    <name type="synonym">Muraena anguilla</name>
    <dbReference type="NCBI Taxonomy" id="7936"/>
    <lineage>
        <taxon>Eukaryota</taxon>
        <taxon>Metazoa</taxon>
        <taxon>Chordata</taxon>
        <taxon>Craniata</taxon>
        <taxon>Vertebrata</taxon>
        <taxon>Euteleostomi</taxon>
        <taxon>Actinopterygii</taxon>
        <taxon>Neopterygii</taxon>
        <taxon>Teleostei</taxon>
        <taxon>Anguilliformes</taxon>
        <taxon>Anguillidae</taxon>
        <taxon>Anguilla</taxon>
    </lineage>
</organism>
<protein>
    <submittedName>
        <fullName evidence="1">Uncharacterized protein</fullName>
    </submittedName>
</protein>
<sequence length="44" mass="5156">MISHHTGQQNFNPHLLPYNNMRTDTVPKYTVILLELIVIYSTEL</sequence>
<proteinExistence type="predicted"/>
<accession>A0A0E9WPR1</accession>
<reference evidence="1" key="2">
    <citation type="journal article" date="2015" name="Fish Shellfish Immunol.">
        <title>Early steps in the European eel (Anguilla anguilla)-Vibrio vulnificus interaction in the gills: Role of the RtxA13 toxin.</title>
        <authorList>
            <person name="Callol A."/>
            <person name="Pajuelo D."/>
            <person name="Ebbesson L."/>
            <person name="Teles M."/>
            <person name="MacKenzie S."/>
            <person name="Amaro C."/>
        </authorList>
    </citation>
    <scope>NUCLEOTIDE SEQUENCE</scope>
</reference>
<evidence type="ECO:0000313" key="1">
    <source>
        <dbReference type="EMBL" id="JAH92246.1"/>
    </source>
</evidence>